<reference evidence="2" key="1">
    <citation type="submission" date="2021-05" db="EMBL/GenBank/DDBJ databases">
        <authorList>
            <person name="Kaiqin L."/>
            <person name="Jian G."/>
        </authorList>
    </citation>
    <scope>NUCLEOTIDE SEQUENCE</scope>
    <source>
        <strain evidence="2">HDS5</strain>
    </source>
</reference>
<sequence>MPPLGLLKSRTGLRVALLNLSGVGAGYFHLRSWVFFGINLAVTVGLLVTAALMGAADDLLVWVPVLLGWILVTVVHGLFAGRRHDRRLMARGEEPTATGKPVVLAACLVVVMALSLVGVWQTGEWRLRVADAEHAKGDCDTAIDTYEQVEGGFQLSMSPSLMNRARAGAEACEILSRAQSDVANEAYDHALESYTDYFAHAGARWEDTDGSIAEIHFDYAAQLAADADESYSGTVTDEVSEAFRKAQETYAFIADDFADTPSAAQVPDALVELYDLATGDYQAENWCSAFDQIGMFDDLAWDAAPDIAERIEEERPDAALNCGWAQVDSGDLDDADATVEFLEASYPDYEADDVEKLTKHIGAGRIEQQMDLKTIFGESSIEDMSPYSTGNGDKVVIEFTNNSPEEMHFMFVGPDAVHGEEFTEACEGCEVYSSPPTGNSCFDEGEVMKVELDPGEYRLMITSTESGFGKPLHGTKKLKAGETYKSCYYKMENS</sequence>
<evidence type="ECO:0000256" key="1">
    <source>
        <dbReference type="SAM" id="Phobius"/>
    </source>
</evidence>
<dbReference type="Proteomes" id="UP000682416">
    <property type="component" value="Chromosome"/>
</dbReference>
<keyword evidence="1" id="KW-0812">Transmembrane</keyword>
<accession>A0A975LCE5</accession>
<name>A0A975LCE5_9ACTN</name>
<keyword evidence="1" id="KW-0472">Membrane</keyword>
<dbReference type="InterPro" id="IPR011990">
    <property type="entry name" value="TPR-like_helical_dom_sf"/>
</dbReference>
<dbReference type="AlphaFoldDB" id="A0A975LCE5"/>
<keyword evidence="1" id="KW-1133">Transmembrane helix</keyword>
<dbReference type="KEGG" id="nec:KGD82_24410"/>
<dbReference type="Gene3D" id="1.25.40.10">
    <property type="entry name" value="Tetratricopeptide repeat domain"/>
    <property type="match status" value="1"/>
</dbReference>
<protein>
    <submittedName>
        <fullName evidence="2">DUF1109 domain-containing protein</fullName>
    </submittedName>
</protein>
<gene>
    <name evidence="2" type="ORF">KGD82_24410</name>
</gene>
<evidence type="ECO:0000313" key="3">
    <source>
        <dbReference type="Proteomes" id="UP000682416"/>
    </source>
</evidence>
<organism evidence="2 3">
    <name type="scientific">Nocardiopsis eucommiae</name>
    <dbReference type="NCBI Taxonomy" id="2831970"/>
    <lineage>
        <taxon>Bacteria</taxon>
        <taxon>Bacillati</taxon>
        <taxon>Actinomycetota</taxon>
        <taxon>Actinomycetes</taxon>
        <taxon>Streptosporangiales</taxon>
        <taxon>Nocardiopsidaceae</taxon>
        <taxon>Nocardiopsis</taxon>
    </lineage>
</organism>
<feature type="transmembrane region" description="Helical" evidence="1">
    <location>
        <begin position="33"/>
        <end position="53"/>
    </location>
</feature>
<dbReference type="EMBL" id="CP074402">
    <property type="protein sequence ID" value="QVJ03399.1"/>
    <property type="molecule type" value="Genomic_DNA"/>
</dbReference>
<feature type="transmembrane region" description="Helical" evidence="1">
    <location>
        <begin position="102"/>
        <end position="120"/>
    </location>
</feature>
<feature type="transmembrane region" description="Helical" evidence="1">
    <location>
        <begin position="59"/>
        <end position="81"/>
    </location>
</feature>
<keyword evidence="3" id="KW-1185">Reference proteome</keyword>
<proteinExistence type="predicted"/>
<evidence type="ECO:0000313" key="2">
    <source>
        <dbReference type="EMBL" id="QVJ03399.1"/>
    </source>
</evidence>